<reference evidence="1 2" key="1">
    <citation type="journal article" date="2012" name="Int. J. Syst. Evol. Microbiol.">
        <title>Vibrio caribbeanicus sp. nov., isolated from the marine sponge Scleritoderma cyanea.</title>
        <authorList>
            <person name="Hoffmann M."/>
            <person name="Monday S.R."/>
            <person name="Allard M.W."/>
            <person name="Strain E.A."/>
            <person name="Whittaker P."/>
            <person name="Naum M."/>
            <person name="McCarthy P.J."/>
            <person name="Lopez J.V."/>
            <person name="Fischer M."/>
            <person name="Brown E.W."/>
        </authorList>
    </citation>
    <scope>NUCLEOTIDE SEQUENCE [LARGE SCALE GENOMIC DNA]</scope>
    <source>
        <strain evidence="1 2">LMG 19158</strain>
    </source>
</reference>
<gene>
    <name evidence="1" type="ORF">VIS19158_11079</name>
</gene>
<dbReference type="EMBL" id="AFWE01000103">
    <property type="protein sequence ID" value="EGU37714.1"/>
    <property type="molecule type" value="Genomic_DNA"/>
</dbReference>
<evidence type="ECO:0000313" key="2">
    <source>
        <dbReference type="Proteomes" id="UP000004349"/>
    </source>
</evidence>
<comment type="caution">
    <text evidence="1">The sequence shown here is derived from an EMBL/GenBank/DDBJ whole genome shotgun (WGS) entry which is preliminary data.</text>
</comment>
<sequence>MHQLTKDMKVMEKISYSGHTGILEIKEYRVYQSEEGEVRYQDLKKQGYRLTDWMSIK</sequence>
<proteinExistence type="predicted"/>
<dbReference type="Proteomes" id="UP000004349">
    <property type="component" value="Unassembled WGS sequence"/>
</dbReference>
<accession>F9RN36</accession>
<name>F9RN36_9VIBR</name>
<protein>
    <submittedName>
        <fullName evidence="1">Uncharacterized protein</fullName>
    </submittedName>
</protein>
<organism evidence="1 2">
    <name type="scientific">Vibrio scophthalmi LMG 19158</name>
    <dbReference type="NCBI Taxonomy" id="870967"/>
    <lineage>
        <taxon>Bacteria</taxon>
        <taxon>Pseudomonadati</taxon>
        <taxon>Pseudomonadota</taxon>
        <taxon>Gammaproteobacteria</taxon>
        <taxon>Vibrionales</taxon>
        <taxon>Vibrionaceae</taxon>
        <taxon>Vibrio</taxon>
    </lineage>
</organism>
<evidence type="ECO:0000313" key="1">
    <source>
        <dbReference type="EMBL" id="EGU37714.1"/>
    </source>
</evidence>
<dbReference type="AlphaFoldDB" id="F9RN36"/>